<keyword evidence="3" id="KW-1185">Reference proteome</keyword>
<dbReference type="AlphaFoldDB" id="A0A1I6RJE6"/>
<dbReference type="Gene3D" id="3.30.450.30">
    <property type="entry name" value="Dynein light chain 2a, cytoplasmic"/>
    <property type="match status" value="1"/>
</dbReference>
<dbReference type="PANTHER" id="PTHR36222">
    <property type="entry name" value="SERINE PROTEASE INHIBITOR RV3364C"/>
    <property type="match status" value="1"/>
</dbReference>
<proteinExistence type="predicted"/>
<dbReference type="Proteomes" id="UP000198852">
    <property type="component" value="Unassembled WGS sequence"/>
</dbReference>
<dbReference type="PANTHER" id="PTHR36222:SF1">
    <property type="entry name" value="SERINE PROTEASE INHIBITOR RV3364C"/>
    <property type="match status" value="1"/>
</dbReference>
<protein>
    <submittedName>
        <fullName evidence="2">Predicted regulator of Ras-like GTPase activity, Roadblock/LC7/MglB family</fullName>
    </submittedName>
</protein>
<dbReference type="SMART" id="SM00960">
    <property type="entry name" value="Robl_LC7"/>
    <property type="match status" value="1"/>
</dbReference>
<dbReference type="EMBL" id="FOZX01000003">
    <property type="protein sequence ID" value="SFS64883.1"/>
    <property type="molecule type" value="Genomic_DNA"/>
</dbReference>
<feature type="domain" description="Roadblock/LAMTOR2" evidence="1">
    <location>
        <begin position="13"/>
        <end position="104"/>
    </location>
</feature>
<sequence>MANDAAGSSSDLSWLLADLLRRVPHTRCALLASTDGIKRYYRGLDNDEADALAAWAAAQCSLARNGGRRFGMNGGGVRQVVVEFNDLVVFVSAAGSGAVLVVLATPEADAAVLGYEIAQLVKRVPSHLATPMRQPTAARSAGEMGR</sequence>
<name>A0A1I6RJE6_9PSEU</name>
<dbReference type="OrthoDB" id="5187023at2"/>
<reference evidence="3" key="1">
    <citation type="submission" date="2016-10" db="EMBL/GenBank/DDBJ databases">
        <authorList>
            <person name="Varghese N."/>
            <person name="Submissions S."/>
        </authorList>
    </citation>
    <scope>NUCLEOTIDE SEQUENCE [LARGE SCALE GENOMIC DNA]</scope>
    <source>
        <strain evidence="3">DSM 44771</strain>
    </source>
</reference>
<evidence type="ECO:0000259" key="1">
    <source>
        <dbReference type="SMART" id="SM00960"/>
    </source>
</evidence>
<dbReference type="InterPro" id="IPR053141">
    <property type="entry name" value="Mycobact_SerProt_Inhib_Rv3364c"/>
</dbReference>
<dbReference type="STRING" id="95161.SAMN05660874_02283"/>
<evidence type="ECO:0000313" key="3">
    <source>
        <dbReference type="Proteomes" id="UP000198852"/>
    </source>
</evidence>
<accession>A0A1I6RJE6</accession>
<dbReference type="SUPFAM" id="SSF103196">
    <property type="entry name" value="Roadblock/LC7 domain"/>
    <property type="match status" value="1"/>
</dbReference>
<dbReference type="RefSeq" id="WP_093416013.1">
    <property type="nucleotide sequence ID" value="NZ_FOZX01000003.1"/>
</dbReference>
<evidence type="ECO:0000313" key="2">
    <source>
        <dbReference type="EMBL" id="SFS64883.1"/>
    </source>
</evidence>
<dbReference type="Pfam" id="PF03259">
    <property type="entry name" value="Robl_LC7"/>
    <property type="match status" value="1"/>
</dbReference>
<gene>
    <name evidence="2" type="ORF">SAMN05660874_02283</name>
</gene>
<organism evidence="2 3">
    <name type="scientific">Saccharopolyspora flava</name>
    <dbReference type="NCBI Taxonomy" id="95161"/>
    <lineage>
        <taxon>Bacteria</taxon>
        <taxon>Bacillati</taxon>
        <taxon>Actinomycetota</taxon>
        <taxon>Actinomycetes</taxon>
        <taxon>Pseudonocardiales</taxon>
        <taxon>Pseudonocardiaceae</taxon>
        <taxon>Saccharopolyspora</taxon>
    </lineage>
</organism>
<dbReference type="InterPro" id="IPR004942">
    <property type="entry name" value="Roadblock/LAMTOR2_dom"/>
</dbReference>